<gene>
    <name evidence="1" type="ORF">CBF32_05155</name>
</gene>
<sequence length="243" mass="27813">MKLSTAFSYRLKYQMKSISFFFGYFIFFSILFPLISILISGTDVTIRSDAMFTSFVFVFVIALFGVSTDFKLFIQNGMSRNNIFISYLISNTTISAFLAAFLIVFKLIANNLLVNYLKITLFLSDIYVGDNYWQSFLFLFLFFLFGASLSSVIGTFHDRVSGYKKNVTIATVIIIPLVLGIILQLGGPILKSHFFNFLKTIVGFTETGLTIIPVYITLFVLIFIFSVITYLMNYKREIRRVND</sequence>
<dbReference type="RefSeq" id="WP_114289220.1">
    <property type="nucleotide sequence ID" value="NZ_JBMAKX010000024.1"/>
</dbReference>
<evidence type="ECO:0000313" key="2">
    <source>
        <dbReference type="Proteomes" id="UP000288197"/>
    </source>
</evidence>
<accession>A0A369B2Y4</accession>
<dbReference type="GeneID" id="63146031"/>
<comment type="caution">
    <text evidence="1">The sequence shown here is derived from an EMBL/GenBank/DDBJ whole genome shotgun (WGS) entry which is preliminary data.</text>
</comment>
<dbReference type="AlphaFoldDB" id="A0A369B2Y4"/>
<organism evidence="1 2">
    <name type="scientific">Vagococcus fluvialis</name>
    <dbReference type="NCBI Taxonomy" id="2738"/>
    <lineage>
        <taxon>Bacteria</taxon>
        <taxon>Bacillati</taxon>
        <taxon>Bacillota</taxon>
        <taxon>Bacilli</taxon>
        <taxon>Lactobacillales</taxon>
        <taxon>Enterococcaceae</taxon>
        <taxon>Vagococcus</taxon>
    </lineage>
</organism>
<reference evidence="1 2" key="1">
    <citation type="submission" date="2017-05" db="EMBL/GenBank/DDBJ databases">
        <title>Vagococcus spp. assemblies.</title>
        <authorList>
            <person name="Gulvik C.A."/>
        </authorList>
    </citation>
    <scope>NUCLEOTIDE SEQUENCE [LARGE SCALE GENOMIC DNA]</scope>
    <source>
        <strain evidence="1 2">NCFB 2497</strain>
    </source>
</reference>
<dbReference type="Proteomes" id="UP000288197">
    <property type="component" value="Unassembled WGS sequence"/>
</dbReference>
<keyword evidence="2" id="KW-1185">Reference proteome</keyword>
<dbReference type="EMBL" id="NGJX01000004">
    <property type="protein sequence ID" value="RSU02657.1"/>
    <property type="molecule type" value="Genomic_DNA"/>
</dbReference>
<proteinExistence type="predicted"/>
<protein>
    <submittedName>
        <fullName evidence="1">Uncharacterized protein</fullName>
    </submittedName>
</protein>
<name>A0A369B2Y4_9ENTE</name>
<evidence type="ECO:0000313" key="1">
    <source>
        <dbReference type="EMBL" id="RSU02657.1"/>
    </source>
</evidence>
<dbReference type="OrthoDB" id="2199852at2"/>